<dbReference type="GO" id="GO:0016491">
    <property type="term" value="F:oxidoreductase activity"/>
    <property type="evidence" value="ECO:0007669"/>
    <property type="project" value="UniProtKB-KW"/>
</dbReference>
<evidence type="ECO:0000259" key="3">
    <source>
        <dbReference type="Pfam" id="PF05368"/>
    </source>
</evidence>
<dbReference type="AlphaFoldDB" id="A0A139H7S5"/>
<dbReference type="SUPFAM" id="SSF51735">
    <property type="entry name" value="NAD(P)-binding Rossmann-fold domains"/>
    <property type="match status" value="1"/>
</dbReference>
<accession>A0A139H7S5</accession>
<dbReference type="Pfam" id="PF05368">
    <property type="entry name" value="NmrA"/>
    <property type="match status" value="1"/>
</dbReference>
<reference evidence="4 5" key="1">
    <citation type="submission" date="2015-07" db="EMBL/GenBank/DDBJ databases">
        <title>Comparative genomics of the Sigatoka disease complex on banana suggests a link between parallel evolutionary changes in Pseudocercospora fijiensis and Pseudocercospora eumusae and increased virulence on the banana host.</title>
        <authorList>
            <person name="Chang T.-C."/>
            <person name="Salvucci A."/>
            <person name="Crous P.W."/>
            <person name="Stergiopoulos I."/>
        </authorList>
    </citation>
    <scope>NUCLEOTIDE SEQUENCE [LARGE SCALE GENOMIC DNA]</scope>
    <source>
        <strain evidence="4 5">CBS 114824</strain>
    </source>
</reference>
<dbReference type="EMBL" id="LFZN01000114">
    <property type="protein sequence ID" value="KXS98408.1"/>
    <property type="molecule type" value="Genomic_DNA"/>
</dbReference>
<comment type="caution">
    <text evidence="4">The sequence shown here is derived from an EMBL/GenBank/DDBJ whole genome shotgun (WGS) entry which is preliminary data.</text>
</comment>
<keyword evidence="1" id="KW-0521">NADP</keyword>
<name>A0A139H7S5_9PEZI</name>
<keyword evidence="5" id="KW-1185">Reference proteome</keyword>
<gene>
    <name evidence="4" type="ORF">AC578_1767</name>
</gene>
<dbReference type="OrthoDB" id="419598at2759"/>
<proteinExistence type="predicted"/>
<dbReference type="InterPro" id="IPR036291">
    <property type="entry name" value="NAD(P)-bd_dom_sf"/>
</dbReference>
<evidence type="ECO:0000313" key="5">
    <source>
        <dbReference type="Proteomes" id="UP000070133"/>
    </source>
</evidence>
<organism evidence="4 5">
    <name type="scientific">Pseudocercospora eumusae</name>
    <dbReference type="NCBI Taxonomy" id="321146"/>
    <lineage>
        <taxon>Eukaryota</taxon>
        <taxon>Fungi</taxon>
        <taxon>Dikarya</taxon>
        <taxon>Ascomycota</taxon>
        <taxon>Pezizomycotina</taxon>
        <taxon>Dothideomycetes</taxon>
        <taxon>Dothideomycetidae</taxon>
        <taxon>Mycosphaerellales</taxon>
        <taxon>Mycosphaerellaceae</taxon>
        <taxon>Pseudocercospora</taxon>
    </lineage>
</organism>
<protein>
    <recommendedName>
        <fullName evidence="3">NmrA-like domain-containing protein</fullName>
    </recommendedName>
</protein>
<dbReference type="Proteomes" id="UP000070133">
    <property type="component" value="Unassembled WGS sequence"/>
</dbReference>
<evidence type="ECO:0000313" key="4">
    <source>
        <dbReference type="EMBL" id="KXS98408.1"/>
    </source>
</evidence>
<dbReference type="STRING" id="321146.A0A139H7S5"/>
<sequence>MAPVSKKVLVLGGTGVIGKILLDTLLAAKDEFERIGLFTSPETCAKKAGLINSFKSRGAEVLVGDLDNDNDVRKAYEGFDTVVSALGRTAIEKQCNLISLAEQSPSIVRFIPSEFGTDIAFNASSATEKPHQAKLKVRAFLESDTGRRLTYTFIVTGPFADLYVGSMANEPQLGSFDVQSKHAVLLGDGDGKIALTTMADCGRALLGVLQHPEACDGKAVIVHSFITTPHATLREFERQMNAKWSLDYTSLADLRALEDQAWAQSNPLAALYTLRRIWTEGSTLYSKIDNEAIGLAKTDTLEMVVQAAVVKPVSGFQSGDL</sequence>
<feature type="domain" description="NmrA-like" evidence="3">
    <location>
        <begin position="5"/>
        <end position="255"/>
    </location>
</feature>
<evidence type="ECO:0000256" key="1">
    <source>
        <dbReference type="ARBA" id="ARBA00022857"/>
    </source>
</evidence>
<dbReference type="Gene3D" id="3.90.25.10">
    <property type="entry name" value="UDP-galactose 4-epimerase, domain 1"/>
    <property type="match status" value="1"/>
</dbReference>
<dbReference type="PANTHER" id="PTHR47706">
    <property type="entry name" value="NMRA-LIKE FAMILY PROTEIN"/>
    <property type="match status" value="1"/>
</dbReference>
<dbReference type="InterPro" id="IPR051609">
    <property type="entry name" value="NmrA/Isoflavone_reductase-like"/>
</dbReference>
<dbReference type="InterPro" id="IPR008030">
    <property type="entry name" value="NmrA-like"/>
</dbReference>
<dbReference type="Gene3D" id="3.40.50.720">
    <property type="entry name" value="NAD(P)-binding Rossmann-like Domain"/>
    <property type="match status" value="1"/>
</dbReference>
<evidence type="ECO:0000256" key="2">
    <source>
        <dbReference type="ARBA" id="ARBA00023002"/>
    </source>
</evidence>
<keyword evidence="2" id="KW-0560">Oxidoreductase</keyword>
<dbReference type="PANTHER" id="PTHR47706:SF11">
    <property type="entry name" value="ISOFLAVONE REDUCTASE FAMILY PROTEIN (AFU_ORTHOLOGUE AFUA_1G12510)"/>
    <property type="match status" value="1"/>
</dbReference>